<keyword evidence="1" id="KW-0472">Membrane</keyword>
<reference evidence="2 3" key="1">
    <citation type="submission" date="2023-07" db="EMBL/GenBank/DDBJ databases">
        <title>Sorghum-associated microbial communities from plants grown in Nebraska, USA.</title>
        <authorList>
            <person name="Schachtman D."/>
        </authorList>
    </citation>
    <scope>NUCLEOTIDE SEQUENCE [LARGE SCALE GENOMIC DNA]</scope>
    <source>
        <strain evidence="2 3">3773</strain>
    </source>
</reference>
<dbReference type="Pfam" id="PF12412">
    <property type="entry name" value="DUF3667"/>
    <property type="match status" value="1"/>
</dbReference>
<keyword evidence="3" id="KW-1185">Reference proteome</keyword>
<dbReference type="EMBL" id="JAVDVI010000018">
    <property type="protein sequence ID" value="MDR6969325.1"/>
    <property type="molecule type" value="Genomic_DNA"/>
</dbReference>
<feature type="transmembrane region" description="Helical" evidence="1">
    <location>
        <begin position="219"/>
        <end position="243"/>
    </location>
</feature>
<keyword evidence="2" id="KW-0689">Ribosomal protein</keyword>
<dbReference type="InterPro" id="IPR022134">
    <property type="entry name" value="DUF3667"/>
</dbReference>
<dbReference type="GO" id="GO:0005840">
    <property type="term" value="C:ribosome"/>
    <property type="evidence" value="ECO:0007669"/>
    <property type="project" value="UniProtKB-KW"/>
</dbReference>
<evidence type="ECO:0000256" key="1">
    <source>
        <dbReference type="SAM" id="Phobius"/>
    </source>
</evidence>
<gene>
    <name evidence="2" type="ORF">J2X31_003355</name>
</gene>
<keyword evidence="2" id="KW-0687">Ribonucleoprotein</keyword>
<evidence type="ECO:0000313" key="3">
    <source>
        <dbReference type="Proteomes" id="UP001255185"/>
    </source>
</evidence>
<feature type="transmembrane region" description="Helical" evidence="1">
    <location>
        <begin position="295"/>
        <end position="315"/>
    </location>
</feature>
<feature type="transmembrane region" description="Helical" evidence="1">
    <location>
        <begin position="189"/>
        <end position="207"/>
    </location>
</feature>
<keyword evidence="1" id="KW-0812">Transmembrane</keyword>
<accession>A0ABU1TU04</accession>
<sequence>MGKHHIREDNVCQNCGYIVENRYCSNCSQENTETRQSFGYVVKHFFEDFTHYDNAFWKTIKYLLFYPAKLTKEYLSGKRMSFVPPVKLYIFISFITFLLPKLLPEINVNDYPIEISESNIASQKTQIKAWDRKKYSSFEEFDSIQKTLPKEQRLSDTKYWLSKKTFEFYEKTSNESLANRIYETSMNGLPKFIFLYMPIFCFSLWLFHNKKKWMLFDHAIFTLHYIGFILLTVTISVTCIENFMSHVFNTKTFNLLSDINSFLTLGWIVAYFFIAHKRMYQEKNSISFIKSTILFSLNLFLAIVLTFSTVLYIIFKTI</sequence>
<dbReference type="Proteomes" id="UP001255185">
    <property type="component" value="Unassembled WGS sequence"/>
</dbReference>
<comment type="caution">
    <text evidence="2">The sequence shown here is derived from an EMBL/GenBank/DDBJ whole genome shotgun (WGS) entry which is preliminary data.</text>
</comment>
<protein>
    <submittedName>
        <fullName evidence="2">Ribosomal protein L37E</fullName>
    </submittedName>
</protein>
<organism evidence="2 3">
    <name type="scientific">Flavobacterium arsenatis</name>
    <dbReference type="NCBI Taxonomy" id="1484332"/>
    <lineage>
        <taxon>Bacteria</taxon>
        <taxon>Pseudomonadati</taxon>
        <taxon>Bacteroidota</taxon>
        <taxon>Flavobacteriia</taxon>
        <taxon>Flavobacteriales</taxon>
        <taxon>Flavobacteriaceae</taxon>
        <taxon>Flavobacterium</taxon>
    </lineage>
</organism>
<proteinExistence type="predicted"/>
<feature type="transmembrane region" description="Helical" evidence="1">
    <location>
        <begin position="255"/>
        <end position="274"/>
    </location>
</feature>
<name>A0ABU1TU04_9FLAO</name>
<evidence type="ECO:0000313" key="2">
    <source>
        <dbReference type="EMBL" id="MDR6969325.1"/>
    </source>
</evidence>
<dbReference type="RefSeq" id="WP_310028255.1">
    <property type="nucleotide sequence ID" value="NZ_JAVDVI010000018.1"/>
</dbReference>
<keyword evidence="1" id="KW-1133">Transmembrane helix</keyword>